<name>A0A0F9Y1F4_9ZZZZ</name>
<protein>
    <recommendedName>
        <fullName evidence="1">DUF1653 domain-containing protein</fullName>
    </recommendedName>
</protein>
<evidence type="ECO:0000259" key="1">
    <source>
        <dbReference type="Pfam" id="PF07866"/>
    </source>
</evidence>
<proteinExistence type="predicted"/>
<dbReference type="InterPro" id="IPR023387">
    <property type="entry name" value="DUF1653-like_dom"/>
</dbReference>
<dbReference type="Gene3D" id="2.30.30.320">
    <property type="entry name" value="DUF1653-like domain"/>
    <property type="match status" value="1"/>
</dbReference>
<reference evidence="2" key="1">
    <citation type="journal article" date="2015" name="Nature">
        <title>Complex archaea that bridge the gap between prokaryotes and eukaryotes.</title>
        <authorList>
            <person name="Spang A."/>
            <person name="Saw J.H."/>
            <person name="Jorgensen S.L."/>
            <person name="Zaremba-Niedzwiedzka K."/>
            <person name="Martijn J."/>
            <person name="Lind A.E."/>
            <person name="van Eijk R."/>
            <person name="Schleper C."/>
            <person name="Guy L."/>
            <person name="Ettema T.J."/>
        </authorList>
    </citation>
    <scope>NUCLEOTIDE SEQUENCE</scope>
</reference>
<gene>
    <name evidence="2" type="ORF">LCGC14_0146240</name>
</gene>
<sequence length="91" mass="10692">MLHLVEEGSVYRHFKGGIYRVLYKATHSETNELMVVYVTLSNEDKENWSSVWVRPADMFYGEVEPGVKRFTQVKNLKEYEKFLKELGEETG</sequence>
<dbReference type="AlphaFoldDB" id="A0A0F9Y1F4"/>
<organism evidence="2">
    <name type="scientific">marine sediment metagenome</name>
    <dbReference type="NCBI Taxonomy" id="412755"/>
    <lineage>
        <taxon>unclassified sequences</taxon>
        <taxon>metagenomes</taxon>
        <taxon>ecological metagenomes</taxon>
    </lineage>
</organism>
<dbReference type="Pfam" id="PF07866">
    <property type="entry name" value="DUF1653"/>
    <property type="match status" value="1"/>
</dbReference>
<dbReference type="InterPro" id="IPR037135">
    <property type="entry name" value="DUF1653-like_dom_sf"/>
</dbReference>
<dbReference type="EMBL" id="LAZR01000051">
    <property type="protein sequence ID" value="KKN98513.1"/>
    <property type="molecule type" value="Genomic_DNA"/>
</dbReference>
<feature type="domain" description="DUF1653" evidence="1">
    <location>
        <begin position="10"/>
        <end position="70"/>
    </location>
</feature>
<evidence type="ECO:0000313" key="2">
    <source>
        <dbReference type="EMBL" id="KKN98513.1"/>
    </source>
</evidence>
<comment type="caution">
    <text evidence="2">The sequence shown here is derived from an EMBL/GenBank/DDBJ whole genome shotgun (WGS) entry which is preliminary data.</text>
</comment>
<accession>A0A0F9Y1F4</accession>